<reference evidence="2 3" key="1">
    <citation type="submission" date="2012-11" db="EMBL/GenBank/DDBJ databases">
        <title>Whole genome sequence of Gluconacetobacter europaeus NBRC3261.</title>
        <authorList>
            <person name="Azuma Y."/>
            <person name="Higashiura N."/>
            <person name="Hirakawa H."/>
            <person name="Matsushita K."/>
        </authorList>
    </citation>
    <scope>NUCLEOTIDE SEQUENCE [LARGE SCALE GENOMIC DNA]</scope>
    <source>
        <strain evidence="2 3">NBRC 3261</strain>
    </source>
</reference>
<dbReference type="Proteomes" id="UP000032675">
    <property type="component" value="Unassembled WGS sequence"/>
</dbReference>
<gene>
    <name evidence="2" type="ORF">Geu3261_0231_012</name>
</gene>
<sequence>MTTQAMTARHVVMMILARGVNGAPISLRSICDGGLLDRALSGHRQARGTLEASPGQNVTAEKNDPITRR</sequence>
<feature type="region of interest" description="Disordered" evidence="1">
    <location>
        <begin position="45"/>
        <end position="69"/>
    </location>
</feature>
<accession>A0A0D6Q2E4</accession>
<evidence type="ECO:0000256" key="1">
    <source>
        <dbReference type="SAM" id="MobiDB-lite"/>
    </source>
</evidence>
<evidence type="ECO:0000313" key="3">
    <source>
        <dbReference type="Proteomes" id="UP000032675"/>
    </source>
</evidence>
<organism evidence="2 3">
    <name type="scientific">Komagataeibacter europaeus NBRC 3261</name>
    <dbReference type="NCBI Taxonomy" id="1234669"/>
    <lineage>
        <taxon>Bacteria</taxon>
        <taxon>Pseudomonadati</taxon>
        <taxon>Pseudomonadota</taxon>
        <taxon>Alphaproteobacteria</taxon>
        <taxon>Acetobacterales</taxon>
        <taxon>Acetobacteraceae</taxon>
        <taxon>Komagataeibacter</taxon>
    </lineage>
</organism>
<dbReference type="AlphaFoldDB" id="A0A0D6Q2E4"/>
<dbReference type="EMBL" id="BANI01000196">
    <property type="protein sequence ID" value="GAN97712.1"/>
    <property type="molecule type" value="Genomic_DNA"/>
</dbReference>
<comment type="caution">
    <text evidence="2">The sequence shown here is derived from an EMBL/GenBank/DDBJ whole genome shotgun (WGS) entry which is preliminary data.</text>
</comment>
<proteinExistence type="predicted"/>
<name>A0A0D6Q2E4_KOMEU</name>
<protein>
    <submittedName>
        <fullName evidence="2">Uncharacterized protein</fullName>
    </submittedName>
</protein>
<evidence type="ECO:0000313" key="2">
    <source>
        <dbReference type="EMBL" id="GAN97712.1"/>
    </source>
</evidence>